<dbReference type="PROSITE" id="PS00010">
    <property type="entry name" value="ASX_HYDROXYL"/>
    <property type="match status" value="2"/>
</dbReference>
<dbReference type="Gene3D" id="2.10.25.10">
    <property type="entry name" value="Laminin"/>
    <property type="match status" value="5"/>
</dbReference>
<keyword evidence="3 11" id="KW-0812">Transmembrane</keyword>
<dbReference type="PRINTS" id="PR00907">
    <property type="entry name" value="THRMBOMODULN"/>
</dbReference>
<dbReference type="SUPFAM" id="SSF56436">
    <property type="entry name" value="C-type lectin-like"/>
    <property type="match status" value="1"/>
</dbReference>
<keyword evidence="2 10" id="KW-0245">EGF-like domain</keyword>
<dbReference type="GO" id="GO:0016020">
    <property type="term" value="C:membrane"/>
    <property type="evidence" value="ECO:0007669"/>
    <property type="project" value="UniProtKB-SubCell"/>
</dbReference>
<accession>A0A3Q2Z5H1</accession>
<reference evidence="13" key="2">
    <citation type="submission" date="2025-09" db="UniProtKB">
        <authorList>
            <consortium name="Ensembl"/>
        </authorList>
    </citation>
    <scope>IDENTIFICATION</scope>
</reference>
<dbReference type="InterPro" id="IPR001881">
    <property type="entry name" value="EGF-like_Ca-bd_dom"/>
</dbReference>
<dbReference type="OMA" id="NCTERDC"/>
<feature type="transmembrane region" description="Helical" evidence="11">
    <location>
        <begin position="451"/>
        <end position="472"/>
    </location>
</feature>
<evidence type="ECO:0000256" key="3">
    <source>
        <dbReference type="ARBA" id="ARBA00022692"/>
    </source>
</evidence>
<sequence>YIYIYVCVCETGGGGGIHAPFDPQSGQGQHTQCYALFEGQKDFRGAQKSCRDSDGDLLLFLDAEAQGHLLAGLSGSFWFGTSRTVSGAPNCTSCTVWVGSNLTIETTPCGDKLAGYICQYPNADPCGAIPVEGDAKVTYAAPMGFEVNATSLHFPRGTVAEEGKAGAFHPVAKYLCFEASWLKAPWNCEVMEGGCDERCNSTSGSCECSVGTYLHANLITCSYDPCDRCAHLCDAATQECACHVGYALGPDGKKCADVDECKQLDVCASEGKECVNTHGDYECRCKDGFEEEEEEGEGACVDMRICDKCEHMNCVKSDGVYACACREGFRVSPLDPTKCEMSCDQQDCLANCIPNPDLEGKDMHQCFCPEGYVQDIRNNTAYCTDIDECANRKECEHTCENLFGSFVCHCNEGYKLFDEYMCIHPDEEGWRPADPTPAPPRPASLPTYVKAGSVLGITVFLLLCLLLLYLLVRNLAKRCGSLELSSLKGPDMDIFYLQQVTTETYKRLSFDKQSKWDSQRL</sequence>
<dbReference type="InterPro" id="IPR018097">
    <property type="entry name" value="EGF_Ca-bd_CS"/>
</dbReference>
<evidence type="ECO:0000256" key="8">
    <source>
        <dbReference type="ARBA" id="ARBA00023136"/>
    </source>
</evidence>
<keyword evidence="6" id="KW-0677">Repeat</keyword>
<dbReference type="AlphaFoldDB" id="A0A3Q2Z5H1"/>
<dbReference type="Proteomes" id="UP000264820">
    <property type="component" value="Unplaced"/>
</dbReference>
<dbReference type="SMART" id="SM00181">
    <property type="entry name" value="EGF"/>
    <property type="match status" value="6"/>
</dbReference>
<evidence type="ECO:0000313" key="14">
    <source>
        <dbReference type="Proteomes" id="UP000264820"/>
    </source>
</evidence>
<evidence type="ECO:0000256" key="11">
    <source>
        <dbReference type="SAM" id="Phobius"/>
    </source>
</evidence>
<feature type="domain" description="EGF-like" evidence="12">
    <location>
        <begin position="257"/>
        <end position="295"/>
    </location>
</feature>
<dbReference type="CDD" id="cd00054">
    <property type="entry name" value="EGF_CA"/>
    <property type="match status" value="2"/>
</dbReference>
<dbReference type="InterPro" id="IPR009030">
    <property type="entry name" value="Growth_fac_rcpt_cys_sf"/>
</dbReference>
<dbReference type="PROSITE" id="PS50026">
    <property type="entry name" value="EGF_3"/>
    <property type="match status" value="2"/>
</dbReference>
<evidence type="ECO:0000256" key="10">
    <source>
        <dbReference type="PROSITE-ProRule" id="PRU00076"/>
    </source>
</evidence>
<comment type="caution">
    <text evidence="10">Lacks conserved residue(s) required for the propagation of feature annotation.</text>
</comment>
<dbReference type="InterPro" id="IPR049883">
    <property type="entry name" value="NOTCH1_EGF-like"/>
</dbReference>
<keyword evidence="14" id="KW-1185">Reference proteome</keyword>
<dbReference type="InterPro" id="IPR051505">
    <property type="entry name" value="C-type_lectin_domain"/>
</dbReference>
<dbReference type="PANTHER" id="PTHR14789">
    <property type="entry name" value="CHONDROLECTIN VARIANT CHODLFDELTAE"/>
    <property type="match status" value="1"/>
</dbReference>
<dbReference type="PROSITE" id="PS01186">
    <property type="entry name" value="EGF_2"/>
    <property type="match status" value="1"/>
</dbReference>
<dbReference type="GeneTree" id="ENSGT00940000175238"/>
<proteinExistence type="predicted"/>
<evidence type="ECO:0000256" key="1">
    <source>
        <dbReference type="ARBA" id="ARBA00004479"/>
    </source>
</evidence>
<feature type="disulfide bond" evidence="10">
    <location>
        <begin position="389"/>
        <end position="399"/>
    </location>
</feature>
<keyword evidence="5" id="KW-0430">Lectin</keyword>
<evidence type="ECO:0000256" key="5">
    <source>
        <dbReference type="ARBA" id="ARBA00022734"/>
    </source>
</evidence>
<dbReference type="Ensembl" id="ENSHCOT00000004121.1">
    <property type="protein sequence ID" value="ENSHCOP00000021252.1"/>
    <property type="gene ID" value="ENSHCOG00000007912.1"/>
</dbReference>
<dbReference type="Pfam" id="PF07645">
    <property type="entry name" value="EGF_CA"/>
    <property type="match status" value="2"/>
</dbReference>
<reference evidence="13" key="1">
    <citation type="submission" date="2025-08" db="UniProtKB">
        <authorList>
            <consortium name="Ensembl"/>
        </authorList>
    </citation>
    <scope>IDENTIFICATION</scope>
</reference>
<dbReference type="InterPro" id="IPR016186">
    <property type="entry name" value="C-type_lectin-like/link_sf"/>
</dbReference>
<dbReference type="Gene3D" id="3.10.100.10">
    <property type="entry name" value="Mannose-Binding Protein A, subunit A"/>
    <property type="match status" value="1"/>
</dbReference>
<organism evidence="13 14">
    <name type="scientific">Hippocampus comes</name>
    <name type="common">Tiger tail seahorse</name>
    <dbReference type="NCBI Taxonomy" id="109280"/>
    <lineage>
        <taxon>Eukaryota</taxon>
        <taxon>Metazoa</taxon>
        <taxon>Chordata</taxon>
        <taxon>Craniata</taxon>
        <taxon>Vertebrata</taxon>
        <taxon>Euteleostomi</taxon>
        <taxon>Actinopterygii</taxon>
        <taxon>Neopterygii</taxon>
        <taxon>Teleostei</taxon>
        <taxon>Neoteleostei</taxon>
        <taxon>Acanthomorphata</taxon>
        <taxon>Syngnathiaria</taxon>
        <taxon>Syngnathiformes</taxon>
        <taxon>Syngnathoidei</taxon>
        <taxon>Syngnathidae</taxon>
        <taxon>Hippocampus</taxon>
    </lineage>
</organism>
<dbReference type="PIRSF" id="PIRSF001775">
    <property type="entry name" value="CD93/CD141"/>
    <property type="match status" value="1"/>
</dbReference>
<protein>
    <recommendedName>
        <fullName evidence="12">EGF-like domain-containing protein</fullName>
    </recommendedName>
</protein>
<dbReference type="InterPro" id="IPR000742">
    <property type="entry name" value="EGF"/>
</dbReference>
<evidence type="ECO:0000256" key="7">
    <source>
        <dbReference type="ARBA" id="ARBA00022989"/>
    </source>
</evidence>
<evidence type="ECO:0000259" key="12">
    <source>
        <dbReference type="PROSITE" id="PS50026"/>
    </source>
</evidence>
<evidence type="ECO:0000256" key="9">
    <source>
        <dbReference type="ARBA" id="ARBA00023157"/>
    </source>
</evidence>
<dbReference type="STRING" id="109280.ENSHCOP00000021252"/>
<keyword evidence="9 10" id="KW-1015">Disulfide bond</keyword>
<keyword evidence="7 11" id="KW-1133">Transmembrane helix</keyword>
<dbReference type="GO" id="GO:0005509">
    <property type="term" value="F:calcium ion binding"/>
    <property type="evidence" value="ECO:0007669"/>
    <property type="project" value="InterPro"/>
</dbReference>
<evidence type="ECO:0000313" key="13">
    <source>
        <dbReference type="Ensembl" id="ENSHCOP00000021252.1"/>
    </source>
</evidence>
<dbReference type="SUPFAM" id="SSF57184">
    <property type="entry name" value="Growth factor receptor domain"/>
    <property type="match status" value="1"/>
</dbReference>
<dbReference type="GO" id="GO:0030246">
    <property type="term" value="F:carbohydrate binding"/>
    <property type="evidence" value="ECO:0007669"/>
    <property type="project" value="UniProtKB-KW"/>
</dbReference>
<evidence type="ECO:0000256" key="2">
    <source>
        <dbReference type="ARBA" id="ARBA00022536"/>
    </source>
</evidence>
<dbReference type="InterPro" id="IPR016187">
    <property type="entry name" value="CTDL_fold"/>
</dbReference>
<evidence type="ECO:0000256" key="4">
    <source>
        <dbReference type="ARBA" id="ARBA00022729"/>
    </source>
</evidence>
<dbReference type="SUPFAM" id="SSF57196">
    <property type="entry name" value="EGF/Laminin"/>
    <property type="match status" value="1"/>
</dbReference>
<dbReference type="InterPro" id="IPR000152">
    <property type="entry name" value="EGF-type_Asp/Asn_hydroxyl_site"/>
</dbReference>
<keyword evidence="8 11" id="KW-0472">Membrane</keyword>
<dbReference type="PROSITE" id="PS01187">
    <property type="entry name" value="EGF_CA"/>
    <property type="match status" value="2"/>
</dbReference>
<dbReference type="SMART" id="SM00179">
    <property type="entry name" value="EGF_CA"/>
    <property type="match status" value="3"/>
</dbReference>
<evidence type="ECO:0000256" key="6">
    <source>
        <dbReference type="ARBA" id="ARBA00022737"/>
    </source>
</evidence>
<name>A0A3Q2Z5H1_HIPCM</name>
<feature type="domain" description="EGF-like" evidence="12">
    <location>
        <begin position="385"/>
        <end position="423"/>
    </location>
</feature>
<keyword evidence="4" id="KW-0732">Signal</keyword>
<comment type="subcellular location">
    <subcellularLocation>
        <location evidence="1">Membrane</location>
        <topology evidence="1">Single-pass type I membrane protein</topology>
    </subcellularLocation>
</comment>